<reference evidence="1" key="1">
    <citation type="submission" date="2023-04" db="EMBL/GenBank/DDBJ databases">
        <title>Candida boidinii NBRC 1967.</title>
        <authorList>
            <person name="Ichikawa N."/>
            <person name="Sato H."/>
            <person name="Tonouchi N."/>
        </authorList>
    </citation>
    <scope>NUCLEOTIDE SEQUENCE</scope>
    <source>
        <strain evidence="1">NBRC 1967</strain>
    </source>
</reference>
<sequence length="213" mass="22838">MNILKYKKKFPVLDQPEIFEIIDDFRKLDIDDKGYVEKKSVIESVSDSGKGSYDEVRNALKAVDVDASGRVELDDYVELLAKIKEGKSSSGSGYGSGSASNDASAAIASGGSTSSPVVHKGTGAAAKVVIHGKSGTTHTINDEERIEFTRHINSVLAGDADIGDRLPIPLDSFQLFDECVDGLLLSKLINDSVPDTIDTRLLVVLLLISILNI</sequence>
<accession>A0ACB5TEJ3</accession>
<gene>
    <name evidence="1" type="ORF">Cboi01_000029200</name>
</gene>
<keyword evidence="2" id="KW-1185">Reference proteome</keyword>
<comment type="caution">
    <text evidence="1">The sequence shown here is derived from an EMBL/GenBank/DDBJ whole genome shotgun (WGS) entry which is preliminary data.</text>
</comment>
<dbReference type="Proteomes" id="UP001165101">
    <property type="component" value="Unassembled WGS sequence"/>
</dbReference>
<evidence type="ECO:0000313" key="1">
    <source>
        <dbReference type="EMBL" id="GME87294.1"/>
    </source>
</evidence>
<name>A0ACB5TEJ3_CANBO</name>
<protein>
    <submittedName>
        <fullName evidence="1">Unnamed protein product</fullName>
    </submittedName>
</protein>
<organism evidence="1 2">
    <name type="scientific">Candida boidinii</name>
    <name type="common">Yeast</name>
    <dbReference type="NCBI Taxonomy" id="5477"/>
    <lineage>
        <taxon>Eukaryota</taxon>
        <taxon>Fungi</taxon>
        <taxon>Dikarya</taxon>
        <taxon>Ascomycota</taxon>
        <taxon>Saccharomycotina</taxon>
        <taxon>Pichiomycetes</taxon>
        <taxon>Pichiales</taxon>
        <taxon>Pichiaceae</taxon>
        <taxon>Ogataea</taxon>
        <taxon>Ogataea/Candida clade</taxon>
    </lineage>
</organism>
<proteinExistence type="predicted"/>
<dbReference type="EMBL" id="BSXV01000071">
    <property type="protein sequence ID" value="GME87294.1"/>
    <property type="molecule type" value="Genomic_DNA"/>
</dbReference>
<evidence type="ECO:0000313" key="2">
    <source>
        <dbReference type="Proteomes" id="UP001165101"/>
    </source>
</evidence>